<evidence type="ECO:0000256" key="2">
    <source>
        <dbReference type="ARBA" id="ARBA00023219"/>
    </source>
</evidence>
<dbReference type="RefSeq" id="WP_073098664.1">
    <property type="nucleotide sequence ID" value="NZ_QOVL01000006.1"/>
</dbReference>
<dbReference type="Proteomes" id="UP000290608">
    <property type="component" value="Unassembled WGS sequence"/>
</dbReference>
<name>A0A4Q0PN08_9FLAO</name>
<dbReference type="Gene3D" id="1.10.10.1400">
    <property type="entry name" value="Terminase, small subunit, N-terminal DNA-binding domain, HTH motif"/>
    <property type="match status" value="1"/>
</dbReference>
<sequence length="169" mass="19350">MKKLTPRQKRFCEEYMVDLNATQAAIRANYAESGARTQAVRLLANDNIQNEISKLKSEASEILNITKQDTLRKLNDWASSDITVALGLSVEEIKNLPLEIRQLISGFKHTRRRFTRNGETITEDVVDLKFVNKETAQDMINRHTGFYEKDNEQKTNNIILVKLPDNGRG</sequence>
<evidence type="ECO:0000313" key="3">
    <source>
        <dbReference type="EMBL" id="RXG31801.1"/>
    </source>
</evidence>
<evidence type="ECO:0000313" key="4">
    <source>
        <dbReference type="Proteomes" id="UP000290608"/>
    </source>
</evidence>
<dbReference type="Pfam" id="PF03592">
    <property type="entry name" value="Terminase_2"/>
    <property type="match status" value="1"/>
</dbReference>
<dbReference type="PANTHER" id="PTHR41328:SF2">
    <property type="entry name" value="TERMINASE SMALL SUBUNIT"/>
    <property type="match status" value="1"/>
</dbReference>
<keyword evidence="1" id="KW-1188">Viral release from host cell</keyword>
<reference evidence="3 4" key="1">
    <citation type="submission" date="2018-07" db="EMBL/GenBank/DDBJ databases">
        <title>Leeuwenhoekiella genomics.</title>
        <authorList>
            <person name="Tahon G."/>
            <person name="Willems A."/>
        </authorList>
    </citation>
    <scope>NUCLEOTIDE SEQUENCE [LARGE SCALE GENOMIC DNA]</scope>
    <source>
        <strain evidence="3 4">LMG 1345</strain>
    </source>
</reference>
<dbReference type="PANTHER" id="PTHR41328">
    <property type="entry name" value="TERMINASE SMALL SUBUNIT-RELATED"/>
    <property type="match status" value="1"/>
</dbReference>
<dbReference type="AlphaFoldDB" id="A0A4Q0PN08"/>
<keyword evidence="2" id="KW-0231">Viral genome packaging</keyword>
<organism evidence="3 4">
    <name type="scientific">Leeuwenhoekiella marinoflava</name>
    <dbReference type="NCBI Taxonomy" id="988"/>
    <lineage>
        <taxon>Bacteria</taxon>
        <taxon>Pseudomonadati</taxon>
        <taxon>Bacteroidota</taxon>
        <taxon>Flavobacteriia</taxon>
        <taxon>Flavobacteriales</taxon>
        <taxon>Flavobacteriaceae</taxon>
        <taxon>Leeuwenhoekiella</taxon>
    </lineage>
</organism>
<evidence type="ECO:0000256" key="1">
    <source>
        <dbReference type="ARBA" id="ARBA00022612"/>
    </source>
</evidence>
<accession>A0A4Q0PN08</accession>
<dbReference type="InterPro" id="IPR005335">
    <property type="entry name" value="Terminase_ssu"/>
</dbReference>
<dbReference type="InterPro" id="IPR038713">
    <property type="entry name" value="Terminase_Gp1_N_sf"/>
</dbReference>
<gene>
    <name evidence="3" type="ORF">DSL99_1625</name>
</gene>
<dbReference type="GO" id="GO:0051276">
    <property type="term" value="P:chromosome organization"/>
    <property type="evidence" value="ECO:0007669"/>
    <property type="project" value="InterPro"/>
</dbReference>
<protein>
    <submittedName>
        <fullName evidence="3">Phage terminase small subunit</fullName>
    </submittedName>
</protein>
<dbReference type="EMBL" id="QOVL01000006">
    <property type="protein sequence ID" value="RXG31801.1"/>
    <property type="molecule type" value="Genomic_DNA"/>
</dbReference>
<dbReference type="STRING" id="1122159.SAMN02745246_01557"/>
<proteinExistence type="predicted"/>
<comment type="caution">
    <text evidence="3">The sequence shown here is derived from an EMBL/GenBank/DDBJ whole genome shotgun (WGS) entry which is preliminary data.</text>
</comment>
<dbReference type="InterPro" id="IPR052404">
    <property type="entry name" value="SPP1-like_terminase"/>
</dbReference>